<dbReference type="InterPro" id="IPR050966">
    <property type="entry name" value="Glutamyl_endopeptidase"/>
</dbReference>
<dbReference type="GO" id="GO:0006508">
    <property type="term" value="P:proteolysis"/>
    <property type="evidence" value="ECO:0007669"/>
    <property type="project" value="UniProtKB-KW"/>
</dbReference>
<evidence type="ECO:0000259" key="9">
    <source>
        <dbReference type="PROSITE" id="PS51465"/>
    </source>
</evidence>
<dbReference type="SUPFAM" id="SSF50494">
    <property type="entry name" value="Trypsin-like serine proteases"/>
    <property type="match status" value="1"/>
</dbReference>
<dbReference type="Proteomes" id="UP000198406">
    <property type="component" value="Unassembled WGS sequence"/>
</dbReference>
<dbReference type="EMBL" id="BDSP01000206">
    <property type="protein sequence ID" value="GAX24117.1"/>
    <property type="molecule type" value="Genomic_DNA"/>
</dbReference>
<dbReference type="EC" id="3.4.21.-" evidence="8"/>
<feature type="signal peptide" evidence="8">
    <location>
        <begin position="1"/>
        <end position="23"/>
    </location>
</feature>
<comment type="caution">
    <text evidence="10">The sequence shown here is derived from an EMBL/GenBank/DDBJ whole genome shotgun (WGS) entry which is preliminary data.</text>
</comment>
<dbReference type="OrthoDB" id="126772at2759"/>
<dbReference type="PANTHER" id="PTHR15462:SF8">
    <property type="entry name" value="SERINE PROTEASE"/>
    <property type="match status" value="1"/>
</dbReference>
<keyword evidence="7" id="KW-0843">Virulence</keyword>
<dbReference type="Gene3D" id="2.40.10.10">
    <property type="entry name" value="Trypsin-like serine proteases"/>
    <property type="match status" value="2"/>
</dbReference>
<keyword evidence="5 8" id="KW-0378">Hydrolase</keyword>
<dbReference type="InterPro" id="IPR036058">
    <property type="entry name" value="Kazal_dom_sf"/>
</dbReference>
<dbReference type="InterPro" id="IPR002350">
    <property type="entry name" value="Kazal_dom"/>
</dbReference>
<dbReference type="AlphaFoldDB" id="A0A1Z5KD17"/>
<dbReference type="Gene3D" id="3.30.60.30">
    <property type="match status" value="1"/>
</dbReference>
<evidence type="ECO:0000256" key="1">
    <source>
        <dbReference type="ARBA" id="ARBA00007664"/>
    </source>
</evidence>
<evidence type="ECO:0000256" key="2">
    <source>
        <dbReference type="ARBA" id="ARBA00008764"/>
    </source>
</evidence>
<evidence type="ECO:0000256" key="6">
    <source>
        <dbReference type="ARBA" id="ARBA00022825"/>
    </source>
</evidence>
<dbReference type="PROSITE" id="PS51257">
    <property type="entry name" value="PROKAR_LIPOPROTEIN"/>
    <property type="match status" value="1"/>
</dbReference>
<dbReference type="PROSITE" id="PS00134">
    <property type="entry name" value="TRYPSIN_HIS"/>
    <property type="match status" value="1"/>
</dbReference>
<evidence type="ECO:0000256" key="7">
    <source>
        <dbReference type="ARBA" id="ARBA00023026"/>
    </source>
</evidence>
<sequence length="467" mass="51207">MLKLSNIIASYLIVASCFASVAAQYNCDAGCSLDTAIMGGPVCGEDLLTYVNGCVASCQGIKKFTSGPCSGDADRLTMPDFSGNAEVITRAIMNRFAKENFRFVTKEIEFSTEPIIEEGSEEDESNIFSPLQVPATEILVRLTHEGYKFISKASTPTKVTSTQPYQGIAQETSTNLRHRALDVIGDDTRSVITNTTVFPYRTIGALDLIQPSSCTGTMISRRSALTAGHCTYNYSTRSWRPMTRIAPARYIDPTQADNTAEPFGTWDVDYVTVKQEYIDGRTRTADLAVVTFKPRTDTRYTCRDNTQVYPGDIVGYLGIDLVAGTDTSVTDTRLQTMTLTGYPYDFNQQMVTSGLCSAPPQSYGPNYILHYCDTEGGSSGSAVLSTQNQILGVHNMGFGSSNGAVMFSRINFDFVYQTAGLANQEPLNCQLRPTSCPCAQYTNNRRSRVRCWIRNLATCLASLQARV</sequence>
<keyword evidence="11" id="KW-1185">Reference proteome</keyword>
<dbReference type="CDD" id="cd00104">
    <property type="entry name" value="KAZAL_FS"/>
    <property type="match status" value="1"/>
</dbReference>
<feature type="chain" id="PRO_5011816910" description="Serine protease" evidence="8">
    <location>
        <begin position="24"/>
        <end position="467"/>
    </location>
</feature>
<dbReference type="PANTHER" id="PTHR15462">
    <property type="entry name" value="SERINE PROTEASE"/>
    <property type="match status" value="1"/>
</dbReference>
<dbReference type="InterPro" id="IPR043504">
    <property type="entry name" value="Peptidase_S1_PA_chymotrypsin"/>
</dbReference>
<gene>
    <name evidence="10" type="ORF">FisN_9Hh370</name>
</gene>
<evidence type="ECO:0000313" key="10">
    <source>
        <dbReference type="EMBL" id="GAX24117.1"/>
    </source>
</evidence>
<accession>A0A1Z5KD17</accession>
<keyword evidence="6 8" id="KW-0720">Serine protease</keyword>
<feature type="domain" description="Kazal-like" evidence="9">
    <location>
        <begin position="21"/>
        <end position="71"/>
    </location>
</feature>
<dbReference type="GO" id="GO:0004252">
    <property type="term" value="F:serine-type endopeptidase activity"/>
    <property type="evidence" value="ECO:0007669"/>
    <property type="project" value="InterPro"/>
</dbReference>
<evidence type="ECO:0000256" key="3">
    <source>
        <dbReference type="ARBA" id="ARBA00022670"/>
    </source>
</evidence>
<proteinExistence type="inferred from homology"/>
<evidence type="ECO:0000256" key="4">
    <source>
        <dbReference type="ARBA" id="ARBA00022729"/>
    </source>
</evidence>
<organism evidence="10 11">
    <name type="scientific">Fistulifera solaris</name>
    <name type="common">Oleaginous diatom</name>
    <dbReference type="NCBI Taxonomy" id="1519565"/>
    <lineage>
        <taxon>Eukaryota</taxon>
        <taxon>Sar</taxon>
        <taxon>Stramenopiles</taxon>
        <taxon>Ochrophyta</taxon>
        <taxon>Bacillariophyta</taxon>
        <taxon>Bacillariophyceae</taxon>
        <taxon>Bacillariophycidae</taxon>
        <taxon>Naviculales</taxon>
        <taxon>Naviculaceae</taxon>
        <taxon>Fistulifera</taxon>
    </lineage>
</organism>
<name>A0A1Z5KD17_FISSO</name>
<evidence type="ECO:0000256" key="5">
    <source>
        <dbReference type="ARBA" id="ARBA00022801"/>
    </source>
</evidence>
<comment type="similarity">
    <text evidence="1">Belongs to the peptidase S1 family.</text>
</comment>
<dbReference type="SUPFAM" id="SSF100895">
    <property type="entry name" value="Kazal-type serine protease inhibitors"/>
    <property type="match status" value="1"/>
</dbReference>
<dbReference type="Pfam" id="PF13365">
    <property type="entry name" value="Trypsin_2"/>
    <property type="match status" value="1"/>
</dbReference>
<evidence type="ECO:0000313" key="11">
    <source>
        <dbReference type="Proteomes" id="UP000198406"/>
    </source>
</evidence>
<dbReference type="PROSITE" id="PS51465">
    <property type="entry name" value="KAZAL_2"/>
    <property type="match status" value="1"/>
</dbReference>
<reference evidence="10 11" key="1">
    <citation type="journal article" date="2015" name="Plant Cell">
        <title>Oil accumulation by the oleaginous diatom Fistulifera solaris as revealed by the genome and transcriptome.</title>
        <authorList>
            <person name="Tanaka T."/>
            <person name="Maeda Y."/>
            <person name="Veluchamy A."/>
            <person name="Tanaka M."/>
            <person name="Abida H."/>
            <person name="Marechal E."/>
            <person name="Bowler C."/>
            <person name="Muto M."/>
            <person name="Sunaga Y."/>
            <person name="Tanaka M."/>
            <person name="Yoshino T."/>
            <person name="Taniguchi T."/>
            <person name="Fukuda Y."/>
            <person name="Nemoto M."/>
            <person name="Matsumoto M."/>
            <person name="Wong P.S."/>
            <person name="Aburatani S."/>
            <person name="Fujibuchi W."/>
        </authorList>
    </citation>
    <scope>NUCLEOTIDE SEQUENCE [LARGE SCALE GENOMIC DNA]</scope>
    <source>
        <strain evidence="10 11">JPCC DA0580</strain>
    </source>
</reference>
<dbReference type="PRINTS" id="PR00839">
    <property type="entry name" value="V8PROTEASE"/>
</dbReference>
<keyword evidence="4 8" id="KW-0732">Signal</keyword>
<dbReference type="InterPro" id="IPR009003">
    <property type="entry name" value="Peptidase_S1_PA"/>
</dbReference>
<keyword evidence="3 8" id="KW-0645">Protease</keyword>
<protein>
    <recommendedName>
        <fullName evidence="8">Serine protease</fullName>
        <ecNumber evidence="8">3.4.21.-</ecNumber>
    </recommendedName>
</protein>
<evidence type="ECO:0000256" key="8">
    <source>
        <dbReference type="RuleBase" id="RU004296"/>
    </source>
</evidence>
<dbReference type="InParanoid" id="A0A1Z5KD17"/>
<comment type="similarity">
    <text evidence="2 8">Belongs to the peptidase S1B family.</text>
</comment>
<dbReference type="InterPro" id="IPR018114">
    <property type="entry name" value="TRYPSIN_HIS"/>
</dbReference>
<dbReference type="InterPro" id="IPR008256">
    <property type="entry name" value="Peptidase_S1B"/>
</dbReference>